<feature type="region of interest" description="Disordered" evidence="1">
    <location>
        <begin position="334"/>
        <end position="355"/>
    </location>
</feature>
<dbReference type="RefSeq" id="XP_060425773.1">
    <property type="nucleotide sequence ID" value="XM_060575743.1"/>
</dbReference>
<feature type="region of interest" description="Disordered" evidence="1">
    <location>
        <begin position="298"/>
        <end position="317"/>
    </location>
</feature>
<gene>
    <name evidence="2" type="ORF">BDP55DRAFT_675367</name>
</gene>
<keyword evidence="3" id="KW-1185">Reference proteome</keyword>
<protein>
    <submittedName>
        <fullName evidence="2">Uncharacterized protein</fullName>
    </submittedName>
</protein>
<name>A0AAJ0ETY9_9PEZI</name>
<evidence type="ECO:0000313" key="3">
    <source>
        <dbReference type="Proteomes" id="UP001224890"/>
    </source>
</evidence>
<accession>A0AAJ0ETY9</accession>
<dbReference type="AlphaFoldDB" id="A0AAJ0ETY9"/>
<dbReference type="Proteomes" id="UP001224890">
    <property type="component" value="Unassembled WGS sequence"/>
</dbReference>
<dbReference type="EMBL" id="JAHMHR010000044">
    <property type="protein sequence ID" value="KAK1671770.1"/>
    <property type="molecule type" value="Genomic_DNA"/>
</dbReference>
<organism evidence="2 3">
    <name type="scientific">Colletotrichum godetiae</name>
    <dbReference type="NCBI Taxonomy" id="1209918"/>
    <lineage>
        <taxon>Eukaryota</taxon>
        <taxon>Fungi</taxon>
        <taxon>Dikarya</taxon>
        <taxon>Ascomycota</taxon>
        <taxon>Pezizomycotina</taxon>
        <taxon>Sordariomycetes</taxon>
        <taxon>Hypocreomycetidae</taxon>
        <taxon>Glomerellales</taxon>
        <taxon>Glomerellaceae</taxon>
        <taxon>Colletotrichum</taxon>
        <taxon>Colletotrichum acutatum species complex</taxon>
    </lineage>
</organism>
<sequence>MPPPSSLGAPERQWPIVLGIDWGSTSIRLVLYHVHHTPGAEQLEPLWDDRSSQRHDPRSEQDSFSSYITIFGEGEDYVGDHVDLGRQRISTKACLRRCCAAAGLESPQFIHEEMGKLGTFNIARGAAIARAKDMSFRNFLENGAAIGVQMLQAGEREWDNVAKTILDENGGKNIEIIAAAGDRLRLICDPFCRLNKAESSVEQRNSYDMLELPAPSEGRWMYMLDWKGYSECTLALLKRVDIQRTYDCTEPGEWDGLSPLEIPIYFDRSANCFLVNTNGHDIEFLRRDILMRDDGTMTECPEQDTGGAAENEDPEEGARAIQRLVNEICSLGPRSDIQPKTRKSRTLKRRAMREEGEGSEYFASMKKRVSYFCRGCIRSRAGRRR</sequence>
<comment type="caution">
    <text evidence="2">The sequence shown here is derived from an EMBL/GenBank/DDBJ whole genome shotgun (WGS) entry which is preliminary data.</text>
</comment>
<evidence type="ECO:0000313" key="2">
    <source>
        <dbReference type="EMBL" id="KAK1671770.1"/>
    </source>
</evidence>
<reference evidence="2" key="1">
    <citation type="submission" date="2021-06" db="EMBL/GenBank/DDBJ databases">
        <title>Comparative genomics, transcriptomics and evolutionary studies reveal genomic signatures of adaptation to plant cell wall in hemibiotrophic fungi.</title>
        <authorList>
            <consortium name="DOE Joint Genome Institute"/>
            <person name="Baroncelli R."/>
            <person name="Diaz J.F."/>
            <person name="Benocci T."/>
            <person name="Peng M."/>
            <person name="Battaglia E."/>
            <person name="Haridas S."/>
            <person name="Andreopoulos W."/>
            <person name="Labutti K."/>
            <person name="Pangilinan J."/>
            <person name="Floch G.L."/>
            <person name="Makela M.R."/>
            <person name="Henrissat B."/>
            <person name="Grigoriev I.V."/>
            <person name="Crouch J.A."/>
            <person name="De Vries R.P."/>
            <person name="Sukno S.A."/>
            <person name="Thon M.R."/>
        </authorList>
    </citation>
    <scope>NUCLEOTIDE SEQUENCE</scope>
    <source>
        <strain evidence="2">CBS 193.32</strain>
    </source>
</reference>
<dbReference type="GeneID" id="85460269"/>
<feature type="compositionally biased region" description="Basic residues" evidence="1">
    <location>
        <begin position="340"/>
        <end position="351"/>
    </location>
</feature>
<proteinExistence type="predicted"/>
<evidence type="ECO:0000256" key="1">
    <source>
        <dbReference type="SAM" id="MobiDB-lite"/>
    </source>
</evidence>